<reference evidence="3" key="1">
    <citation type="journal article" name="DNA Res.">
        <title>The physiological potential of anammox bacteria as revealed by their core genome structure.</title>
        <authorList>
            <person name="Okubo T."/>
            <person name="Toyoda A."/>
            <person name="Fukuhara K."/>
            <person name="Uchiyama I."/>
            <person name="Harigaya Y."/>
            <person name="Kuroiwa M."/>
            <person name="Suzuki T."/>
            <person name="Murakami Y."/>
            <person name="Suwa Y."/>
            <person name="Takami H."/>
        </authorList>
    </citation>
    <scope>NUCLEOTIDE SEQUENCE</scope>
    <source>
        <strain evidence="3">317325-3</strain>
    </source>
</reference>
<evidence type="ECO:0000256" key="1">
    <source>
        <dbReference type="SAM" id="Phobius"/>
    </source>
</evidence>
<dbReference type="Proteomes" id="UP000662914">
    <property type="component" value="Chromosome"/>
</dbReference>
<organism evidence="3 4">
    <name type="scientific">Candidatus Desulfobacillus denitrificans</name>
    <dbReference type="NCBI Taxonomy" id="2608985"/>
    <lineage>
        <taxon>Bacteria</taxon>
        <taxon>Pseudomonadati</taxon>
        <taxon>Pseudomonadota</taxon>
        <taxon>Betaproteobacteria</taxon>
        <taxon>Candidatus Desulfobacillus</taxon>
    </lineage>
</organism>
<keyword evidence="1" id="KW-0472">Membrane</keyword>
<dbReference type="Pfam" id="PF12358">
    <property type="entry name" value="DUF3644"/>
    <property type="match status" value="1"/>
</dbReference>
<feature type="domain" description="DUF3644" evidence="2">
    <location>
        <begin position="17"/>
        <end position="199"/>
    </location>
</feature>
<keyword evidence="1" id="KW-0812">Transmembrane</keyword>
<name>A0A809R0V6_9PROT</name>
<evidence type="ECO:0000313" key="4">
    <source>
        <dbReference type="Proteomes" id="UP000662914"/>
    </source>
</evidence>
<protein>
    <recommendedName>
        <fullName evidence="2">DUF3644 domain-containing protein</fullName>
    </recommendedName>
</protein>
<dbReference type="EMBL" id="AP021857">
    <property type="protein sequence ID" value="BBO21249.1"/>
    <property type="molecule type" value="Genomic_DNA"/>
</dbReference>
<sequence length="328" mass="37533">MAMKKKRIRRASSVASELLTKSREAALAAVQIFNSPLITFRSEIFIVLMNIAWTYLFHAYYRKQGTEYRYFEQKGNRRVFGKTSSGAHKHWELERCINDANSPIDKDAANNLRFLIGIRHEIEHQMTSRLDGALSAKFQACCLNYNEYVKKLFGVQHGIDKHLAFSLQFSSISKDQLAALPSVDKMPAHLAAYIQDFEGALSEEEFNSPKFAYRVLFVAKTANRKGQADQVIEFVKADSPLAQDVNKAYAVIKETERPKYLPGGIVKKMKGEGFKRFTMTSHTDLWKGMDAKNPAKGLGVQVESSWYWYEPWIDQVRQHCHDNAGKYK</sequence>
<accession>A0A809R0V6</accession>
<dbReference type="InterPro" id="IPR022104">
    <property type="entry name" value="DUF3644"/>
</dbReference>
<proteinExistence type="predicted"/>
<dbReference type="KEGG" id="ddz:DSYM_19480"/>
<evidence type="ECO:0000259" key="2">
    <source>
        <dbReference type="Pfam" id="PF12358"/>
    </source>
</evidence>
<dbReference type="AlphaFoldDB" id="A0A809R0V6"/>
<keyword evidence="1" id="KW-1133">Transmembrane helix</keyword>
<evidence type="ECO:0000313" key="3">
    <source>
        <dbReference type="EMBL" id="BBO21249.1"/>
    </source>
</evidence>
<feature type="transmembrane region" description="Helical" evidence="1">
    <location>
        <begin position="44"/>
        <end position="61"/>
    </location>
</feature>
<gene>
    <name evidence="3" type="ORF">DSYM_19480</name>
</gene>